<dbReference type="Proteomes" id="UP000447873">
    <property type="component" value="Unassembled WGS sequence"/>
</dbReference>
<keyword evidence="5" id="KW-1185">Reference proteome</keyword>
<feature type="chain" id="PRO_5044690870" evidence="1">
    <location>
        <begin position="16"/>
        <end position="80"/>
    </location>
</feature>
<sequence length="80" mass="8410">MKAQTILLFVGTAMAVGPPGFALSHPGFDEKYGSRFGSGSGSQPYCYPYGSPCGAGTSSCCQPYQCRPFAGRGTSVYRCH</sequence>
<evidence type="ECO:0000313" key="2">
    <source>
        <dbReference type="EMBL" id="KAE9987885.1"/>
    </source>
</evidence>
<evidence type="ECO:0000313" key="4">
    <source>
        <dbReference type="Proteomes" id="UP000447873"/>
    </source>
</evidence>
<name>A0A8H3VJ36_VENIN</name>
<protein>
    <submittedName>
        <fullName evidence="3">Uncharacterized protein</fullName>
    </submittedName>
</protein>
<feature type="signal peptide" evidence="1">
    <location>
        <begin position="1"/>
        <end position="15"/>
    </location>
</feature>
<keyword evidence="1" id="KW-0732">Signal</keyword>
<gene>
    <name evidence="3" type="ORF">EG327_000383</name>
    <name evidence="2" type="ORF">EG328_001312</name>
</gene>
<organism evidence="3 5">
    <name type="scientific">Venturia inaequalis</name>
    <name type="common">Apple scab fungus</name>
    <dbReference type="NCBI Taxonomy" id="5025"/>
    <lineage>
        <taxon>Eukaryota</taxon>
        <taxon>Fungi</taxon>
        <taxon>Dikarya</taxon>
        <taxon>Ascomycota</taxon>
        <taxon>Pezizomycotina</taxon>
        <taxon>Dothideomycetes</taxon>
        <taxon>Pleosporomycetidae</taxon>
        <taxon>Venturiales</taxon>
        <taxon>Venturiaceae</taxon>
        <taxon>Venturia</taxon>
    </lineage>
</organism>
<dbReference type="EMBL" id="WNWR01000107">
    <property type="protein sequence ID" value="KAE9991142.1"/>
    <property type="molecule type" value="Genomic_DNA"/>
</dbReference>
<dbReference type="AlphaFoldDB" id="A0A8H3VJ36"/>
<dbReference type="EMBL" id="WNWS01000013">
    <property type="protein sequence ID" value="KAE9987885.1"/>
    <property type="molecule type" value="Genomic_DNA"/>
</dbReference>
<proteinExistence type="predicted"/>
<comment type="caution">
    <text evidence="3">The sequence shown here is derived from an EMBL/GenBank/DDBJ whole genome shotgun (WGS) entry which is preliminary data.</text>
</comment>
<dbReference type="Proteomes" id="UP000490939">
    <property type="component" value="Unassembled WGS sequence"/>
</dbReference>
<accession>A0A8H3VJ36</accession>
<evidence type="ECO:0000313" key="3">
    <source>
        <dbReference type="EMBL" id="KAE9991142.1"/>
    </source>
</evidence>
<evidence type="ECO:0000256" key="1">
    <source>
        <dbReference type="SAM" id="SignalP"/>
    </source>
</evidence>
<evidence type="ECO:0000313" key="5">
    <source>
        <dbReference type="Proteomes" id="UP000490939"/>
    </source>
</evidence>
<reference evidence="3 5" key="1">
    <citation type="submission" date="2019-07" db="EMBL/GenBank/DDBJ databases">
        <title>Venturia inaequalis Genome Resource.</title>
        <authorList>
            <person name="Lichtner F.J."/>
        </authorList>
    </citation>
    <scope>NUCLEOTIDE SEQUENCE [LARGE SCALE GENOMIC DNA]</scope>
    <source>
        <strain evidence="2 4">120213</strain>
        <strain evidence="3 5">DMI_063113</strain>
    </source>
</reference>